<dbReference type="PANTHER" id="PTHR10655:SF17">
    <property type="entry name" value="LYSOPHOSPHOLIPASE-LIKE PROTEIN 1"/>
    <property type="match status" value="1"/>
</dbReference>
<protein>
    <recommendedName>
        <fullName evidence="2">palmitoyl-protein hydrolase</fullName>
        <ecNumber evidence="2">3.1.2.22</ecNumber>
    </recommendedName>
</protein>
<evidence type="ECO:0000259" key="4">
    <source>
        <dbReference type="Pfam" id="PF02230"/>
    </source>
</evidence>
<name>A7S126_NEMVE</name>
<dbReference type="EMBL" id="DS469563">
    <property type="protein sequence ID" value="EDO42520.1"/>
    <property type="molecule type" value="Genomic_DNA"/>
</dbReference>
<accession>A7S126</accession>
<dbReference type="EC" id="3.1.2.22" evidence="2"/>
<comment type="similarity">
    <text evidence="1">Belongs to the AB hydrolase superfamily. AB hydrolase 2 family.</text>
</comment>
<dbReference type="PANTHER" id="PTHR10655">
    <property type="entry name" value="LYSOPHOSPHOLIPASE-RELATED"/>
    <property type="match status" value="1"/>
</dbReference>
<dbReference type="Pfam" id="PF02230">
    <property type="entry name" value="Abhydrolase_2"/>
    <property type="match status" value="1"/>
</dbReference>
<keyword evidence="6" id="KW-1185">Reference proteome</keyword>
<dbReference type="eggNOG" id="KOG2112">
    <property type="taxonomic scope" value="Eukaryota"/>
</dbReference>
<dbReference type="InterPro" id="IPR050565">
    <property type="entry name" value="LYPA1-2/EST-like"/>
</dbReference>
<proteinExistence type="inferred from homology"/>
<gene>
    <name evidence="5" type="ORF">NEMVEDRAFT_v1g165121</name>
</gene>
<dbReference type="Gene3D" id="3.40.50.1820">
    <property type="entry name" value="alpha/beta hydrolase"/>
    <property type="match status" value="1"/>
</dbReference>
<dbReference type="PhylomeDB" id="A7S126"/>
<dbReference type="KEGG" id="nve:5514385"/>
<keyword evidence="3" id="KW-0378">Hydrolase</keyword>
<feature type="domain" description="Phospholipase/carboxylesterase/thioesterase" evidence="4">
    <location>
        <begin position="9"/>
        <end position="229"/>
    </location>
</feature>
<dbReference type="GO" id="GO:0042997">
    <property type="term" value="P:negative regulation of Golgi to plasma membrane protein transport"/>
    <property type="evidence" value="ECO:0000318"/>
    <property type="project" value="GO_Central"/>
</dbReference>
<reference evidence="5 6" key="1">
    <citation type="journal article" date="2007" name="Science">
        <title>Sea anemone genome reveals ancestral eumetazoan gene repertoire and genomic organization.</title>
        <authorList>
            <person name="Putnam N.H."/>
            <person name="Srivastava M."/>
            <person name="Hellsten U."/>
            <person name="Dirks B."/>
            <person name="Chapman J."/>
            <person name="Salamov A."/>
            <person name="Terry A."/>
            <person name="Shapiro H."/>
            <person name="Lindquist E."/>
            <person name="Kapitonov V.V."/>
            <person name="Jurka J."/>
            <person name="Genikhovich G."/>
            <person name="Grigoriev I.V."/>
            <person name="Lucas S.M."/>
            <person name="Steele R.E."/>
            <person name="Finnerty J.R."/>
            <person name="Technau U."/>
            <person name="Martindale M.Q."/>
            <person name="Rokhsar D.S."/>
        </authorList>
    </citation>
    <scope>NUCLEOTIDE SEQUENCE [LARGE SCALE GENOMIC DNA]</scope>
    <source>
        <strain evidence="6">CH2 X CH6</strain>
    </source>
</reference>
<evidence type="ECO:0000313" key="6">
    <source>
        <dbReference type="Proteomes" id="UP000001593"/>
    </source>
</evidence>
<dbReference type="Proteomes" id="UP000001593">
    <property type="component" value="Unassembled WGS sequence"/>
</dbReference>
<dbReference type="STRING" id="45351.A7S126"/>
<dbReference type="AlphaFoldDB" id="A7S126"/>
<evidence type="ECO:0000256" key="1">
    <source>
        <dbReference type="ARBA" id="ARBA00006499"/>
    </source>
</evidence>
<evidence type="ECO:0000313" key="5">
    <source>
        <dbReference type="EMBL" id="EDO42520.1"/>
    </source>
</evidence>
<dbReference type="GO" id="GO:0008474">
    <property type="term" value="F:palmitoyl-(protein) hydrolase activity"/>
    <property type="evidence" value="ECO:0000318"/>
    <property type="project" value="GO_Central"/>
</dbReference>
<dbReference type="InterPro" id="IPR003140">
    <property type="entry name" value="PLipase/COase/thioEstase"/>
</dbReference>
<dbReference type="SUPFAM" id="SSF53474">
    <property type="entry name" value="alpha/beta-Hydrolases"/>
    <property type="match status" value="1"/>
</dbReference>
<evidence type="ECO:0000256" key="3">
    <source>
        <dbReference type="ARBA" id="ARBA00022801"/>
    </source>
</evidence>
<dbReference type="OrthoDB" id="2418081at2759"/>
<evidence type="ECO:0000256" key="2">
    <source>
        <dbReference type="ARBA" id="ARBA00012423"/>
    </source>
</evidence>
<dbReference type="HOGENOM" id="CLU_049413_3_6_1"/>
<dbReference type="GO" id="GO:0005737">
    <property type="term" value="C:cytoplasm"/>
    <property type="evidence" value="ECO:0000318"/>
    <property type="project" value="GO_Central"/>
</dbReference>
<sequence length="244" mass="28267">MALPKLKTVVNRERFKRNAAVLFFHGEEGSASNLKERLKEMLLRNFDFDHIRVVFPQAPEIISKVDRDERRPVWFNRKDYSPAFPEQIDSIERSCSLVRQLINDLVTSGIRKDRIVLGGCDMGAQIAMHVAYRYLPDVAGVFGLSTHLGPLSHVYKVLLHKRVTQSDFEWPPLLLCHGHDDKRVNLKWAAHTAEYFMDLNVETELQVYYGQNHELSVHQVNHLKEWIIKTLPDKNTIIGPDLRC</sequence>
<dbReference type="FunFam" id="3.40.50.1820:FF:000897">
    <property type="entry name" value="Predicted protein"/>
    <property type="match status" value="1"/>
</dbReference>
<dbReference type="InterPro" id="IPR029058">
    <property type="entry name" value="AB_hydrolase_fold"/>
</dbReference>
<dbReference type="OMA" id="LEYPHIK"/>
<dbReference type="InParanoid" id="A7S126"/>
<organism evidence="5 6">
    <name type="scientific">Nematostella vectensis</name>
    <name type="common">Starlet sea anemone</name>
    <dbReference type="NCBI Taxonomy" id="45351"/>
    <lineage>
        <taxon>Eukaryota</taxon>
        <taxon>Metazoa</taxon>
        <taxon>Cnidaria</taxon>
        <taxon>Anthozoa</taxon>
        <taxon>Hexacorallia</taxon>
        <taxon>Actiniaria</taxon>
        <taxon>Edwardsiidae</taxon>
        <taxon>Nematostella</taxon>
    </lineage>
</organism>